<keyword evidence="2" id="KW-1185">Reference proteome</keyword>
<evidence type="ECO:0000313" key="2">
    <source>
        <dbReference type="Proteomes" id="UP001307849"/>
    </source>
</evidence>
<dbReference type="SUPFAM" id="SSF50370">
    <property type="entry name" value="Ricin B-like lectins"/>
    <property type="match status" value="1"/>
</dbReference>
<dbReference type="Proteomes" id="UP001307849">
    <property type="component" value="Unassembled WGS sequence"/>
</dbReference>
<gene>
    <name evidence="1" type="ORF">TWF506_008243</name>
</gene>
<sequence length="2147" mass="239926">MLRSMEPTTSPTSISVGMAKNVLNGYYRIRNCGSGSFLSGISYLKNNTASNTASELPPFAVAAKACEQDTSSQVWIIRGAPNDNVNPGVALDIATGSQNYDHIAQPGVAPGIEPIDSGVLLIIELAKSSVSAGSGYPFRLEVKKKADKDGPLIFPGAPGLLDPDFPLPPNNSAFTPQVSSVAFNPEDKASLELVAAPRGGPSTNFQFISIKGAESEDGSIEEFVIYHPQTKSYLSEFLDNASNQDININLVGEAELAELFKDNEGNLSQDIPKYLRWRIHSEAFGPRAGEFRLIHSLSLTALGAVSPSPSPGHEGAQLVKSSFGLDDLGASISIADAGAPSLVSLNAKNCISNDLKWTIRPYVVDEVAYMLSNQQSYLSGENSEGSIPVLNPESPQSQNYLWKFMFVPSTKVATPEIPGIYTPPPKTDLYAANLHYIMYREVENFDIFLGLLPTKNTEGKSSPAVVSLKVPHSAHHIGESISGCGNRVARLLRQDPASFWSRYGWLIWRMNVFKKLPPDGVYTISPRVWEGPPKFLGISNTYPTAAGLNLLDKTAIIEIGTGSWLWNISTQVADNGIIYQYIRNYHSGHNINIYQNNITAFRTSRDSRWKRWHIVAADNSGSDVNNQLYLWTSHVHRSSSVEAAPMSKPTSVKLVIDEGNIEKPNLNQWWEFTHVNLLNLKTDIQVRFDTLPRFIDHQPDDFERESYLPDGLYKIEHRFTKSNLIADSFTTDDTVRLTKTVGTEEFSSTDTYSRSLWYVERDIQSTDITYTYTITNMDDTRQPMKLQERYDIVLQPYTGVTVALKSGTENNKSRWRLWKHKTLGYVIQSRGGSGGVLGVTREGKISTRPLLGDSPFPSNYWGFTRLRNDFSEGIYSISREPSHKYLSHIDDGREVISEIDGRNGTSSTWVVKPTDRGLYTIQNSLSMLYLSRTSDNATATMREFVPIRESCVTRAEPSEWMFQRTSEGLLRIRNPIANTTWNIESESAYAFSRIEPDARLFESRSSDKIAPGVYSITNIARGSILGFGTSRSLGAVATSKADSGFTWRIMPSTTGFYSISENDNYLSVSTKAIDPRESQPCVGVKGLDLALWKLVITQEGFYKIVNKETGLAIAPHWDEGDDSLVQARDDSASIKSTIWKIEMKEAVEDPGDASFERTLPDGPYFLENVSSKLVLGDKGRDNVISTDYQANGRDTIASKFQVFSIRKNHDGWYRISGYTRGTYLSLQWNQNTATLIFKESSMSTEDDTLDWRFVQQASTPNVTLVNQSAPELGFEVSDRQMRISSFSARNQAMLWSISPAMGTTKDTKFSPGVYLISAYLSREEVTARLATAVDSNADDTTSTEPPLALEYGDSDTIILNPLAPQNPTQMWTLQEVSNMPTENVYDILAFGLSTQLIIPDAKRRRWRFIVQNTGGFKIRTAMQNDDEESEVYLARSNKKLILVKAKEAEQNDLLWQIGRTGFYLQNQAVTLFNKVLAVDRNDDVQMINYQLSWLISSLQMSRRIWHLIKNSDSSYSLINEATRWPLHPQSGRMRATTVQGGIPSEFQKWDLVKLGDGIALRFKGVTTLTLLLGVTGERGSGVILRPGPQEVSRRAETQEPYDVPVSWKTWSMIPVAVVEGKPYMSLPRYLVTTKSEGSSYWCHTWQENSSSGAVRLSAYEPDNSWQRFRMQTLGGYSLLINEATGHLLPNNGGTMASQDSTDRHDVWFKVTPDSTLVRSDVWVNGSVATENSRLVSHPGDFFKFGNDFRLQILTNKGDKNVLSVDANYQLIVAELDMADNNQLWNNWDMGLGRRIFHRRTGKLLETKHNGNVVLKDWDPSQKDATFWEFGTDRNKTSGTDGYHLLKVFDSSNGESVCASPSEPPIRLSSNLSTPIRMIRESKWIALSRRLLVLERFLKLKAPILVHTKGVKTPYSIEEHLAQHSLYKLDGTLIDMNLNANSLPADNDGYKLLPKDSKTDPVGKSPKAYVSICQASDPIHLNYTDFSLFILYPPESPQTSRKTYGGGGWKKLTLRINNETNLLESVFFPEPTPGWVFNLDMNFAATKDPNGNPLKIYRVSETNVFKLHIFVDGEGNLTPHFPKDTSMADILDKSKWGAYCDIGADAEIIKAPFVDDDGTGSIPKMPLWTKYRGQWTRDPDSRRPEIGY</sequence>
<proteinExistence type="predicted"/>
<reference evidence="1 2" key="1">
    <citation type="submission" date="2019-10" db="EMBL/GenBank/DDBJ databases">
        <authorList>
            <person name="Palmer J.M."/>
        </authorList>
    </citation>
    <scope>NUCLEOTIDE SEQUENCE [LARGE SCALE GENOMIC DNA]</scope>
    <source>
        <strain evidence="1 2">TWF506</strain>
    </source>
</reference>
<dbReference type="CDD" id="cd00161">
    <property type="entry name" value="beta-trefoil_Ricin-like"/>
    <property type="match status" value="2"/>
</dbReference>
<evidence type="ECO:0000313" key="1">
    <source>
        <dbReference type="EMBL" id="KAK6513808.1"/>
    </source>
</evidence>
<dbReference type="InterPro" id="IPR035992">
    <property type="entry name" value="Ricin_B-like_lectins"/>
</dbReference>
<organism evidence="1 2">
    <name type="scientific">Arthrobotrys conoides</name>
    <dbReference type="NCBI Taxonomy" id="74498"/>
    <lineage>
        <taxon>Eukaryota</taxon>
        <taxon>Fungi</taxon>
        <taxon>Dikarya</taxon>
        <taxon>Ascomycota</taxon>
        <taxon>Pezizomycotina</taxon>
        <taxon>Orbiliomycetes</taxon>
        <taxon>Orbiliales</taxon>
        <taxon>Orbiliaceae</taxon>
        <taxon>Arthrobotrys</taxon>
    </lineage>
</organism>
<dbReference type="EMBL" id="JAVHJM010000005">
    <property type="protein sequence ID" value="KAK6513808.1"/>
    <property type="molecule type" value="Genomic_DNA"/>
</dbReference>
<protein>
    <submittedName>
        <fullName evidence="1">Uncharacterized protein</fullName>
    </submittedName>
</protein>
<comment type="caution">
    <text evidence="1">The sequence shown here is derived from an EMBL/GenBank/DDBJ whole genome shotgun (WGS) entry which is preliminary data.</text>
</comment>
<accession>A0AAN8NCX3</accession>
<name>A0AAN8NCX3_9PEZI</name>
<dbReference type="Gene3D" id="2.80.10.50">
    <property type="match status" value="1"/>
</dbReference>